<sequence length="55" mass="6113">MCCPLKDEVQQCSTSIHTSVEALGSCGKKGTIRCCHQKLMVTEVAMNVFLKNTYF</sequence>
<proteinExistence type="predicted"/>
<keyword evidence="2" id="KW-1185">Reference proteome</keyword>
<accession>A0A087TLJ3</accession>
<dbReference type="AlphaFoldDB" id="A0A087TLJ3"/>
<dbReference type="Proteomes" id="UP000054359">
    <property type="component" value="Unassembled WGS sequence"/>
</dbReference>
<reference evidence="1 2" key="1">
    <citation type="submission" date="2013-11" db="EMBL/GenBank/DDBJ databases">
        <title>Genome sequencing of Stegodyphus mimosarum.</title>
        <authorList>
            <person name="Bechsgaard J."/>
        </authorList>
    </citation>
    <scope>NUCLEOTIDE SEQUENCE [LARGE SCALE GENOMIC DNA]</scope>
</reference>
<name>A0A087TLJ3_STEMI</name>
<evidence type="ECO:0000313" key="2">
    <source>
        <dbReference type="Proteomes" id="UP000054359"/>
    </source>
</evidence>
<organism evidence="1 2">
    <name type="scientific">Stegodyphus mimosarum</name>
    <name type="common">African social velvet spider</name>
    <dbReference type="NCBI Taxonomy" id="407821"/>
    <lineage>
        <taxon>Eukaryota</taxon>
        <taxon>Metazoa</taxon>
        <taxon>Ecdysozoa</taxon>
        <taxon>Arthropoda</taxon>
        <taxon>Chelicerata</taxon>
        <taxon>Arachnida</taxon>
        <taxon>Araneae</taxon>
        <taxon>Araneomorphae</taxon>
        <taxon>Entelegynae</taxon>
        <taxon>Eresoidea</taxon>
        <taxon>Eresidae</taxon>
        <taxon>Stegodyphus</taxon>
    </lineage>
</organism>
<dbReference type="EMBL" id="KK115772">
    <property type="protein sequence ID" value="KFM65982.1"/>
    <property type="molecule type" value="Genomic_DNA"/>
</dbReference>
<evidence type="ECO:0000313" key="1">
    <source>
        <dbReference type="EMBL" id="KFM65982.1"/>
    </source>
</evidence>
<feature type="non-terminal residue" evidence="1">
    <location>
        <position position="55"/>
    </location>
</feature>
<gene>
    <name evidence="1" type="ORF">X975_03285</name>
</gene>
<protein>
    <submittedName>
        <fullName evidence="1">Uncharacterized protein</fullName>
    </submittedName>
</protein>